<name>A0A2I1R808_9ACTN</name>
<evidence type="ECO:0000259" key="1">
    <source>
        <dbReference type="Pfam" id="PF22289"/>
    </source>
</evidence>
<dbReference type="STRING" id="2055.BCM27_24845"/>
<protein>
    <recommendedName>
        <fullName evidence="1">Dimethylamine monooxygenase subunit DmmA-like C-terminal domain-containing protein</fullName>
    </recommendedName>
</protein>
<dbReference type="RefSeq" id="WP_101820488.1">
    <property type="nucleotide sequence ID" value="NZ_PKJC01000008.1"/>
</dbReference>
<comment type="caution">
    <text evidence="2">The sequence shown here is derived from an EMBL/GenBank/DDBJ whole genome shotgun (WGS) entry which is preliminary data.</text>
</comment>
<reference evidence="2 3" key="1">
    <citation type="submission" date="2017-12" db="EMBL/GenBank/DDBJ databases">
        <title>Phylogenetic diversity of female urinary microbiome.</title>
        <authorList>
            <person name="Thomas-White K."/>
            <person name="Wolfe A.J."/>
        </authorList>
    </citation>
    <scope>NUCLEOTIDE SEQUENCE [LARGE SCALE GENOMIC DNA]</scope>
    <source>
        <strain evidence="2 3">UMB0777</strain>
    </source>
</reference>
<dbReference type="Proteomes" id="UP000234662">
    <property type="component" value="Unassembled WGS sequence"/>
</dbReference>
<dbReference type="AlphaFoldDB" id="A0A2I1R808"/>
<proteinExistence type="predicted"/>
<accession>A0A2I1R808</accession>
<sequence length="189" mass="19568">MSQIAFSSVPTWARPGGPIEATSPVPTGSSYVLVGVGDVAETLARWESALPPQATTRIHTDTGTAAAQLGSALTEAVVGVRVWIAADAGSALTLRAVALGAGLEDDEITVVPAASAAEVTVEVFCAHCRAVSRATAAVDDIVPCAGCRRDLLVYYHVSRRTGHYLGFMIDAETAQSPCPANEPHEEPVS</sequence>
<gene>
    <name evidence="2" type="ORF">CYJ73_13065</name>
</gene>
<evidence type="ECO:0000313" key="3">
    <source>
        <dbReference type="Proteomes" id="UP000234662"/>
    </source>
</evidence>
<feature type="domain" description="Dimethylamine monooxygenase subunit DmmA-like C-terminal" evidence="1">
    <location>
        <begin position="123"/>
        <end position="166"/>
    </location>
</feature>
<dbReference type="EMBL" id="PKJC01000008">
    <property type="protein sequence ID" value="PKZ65218.1"/>
    <property type="molecule type" value="Genomic_DNA"/>
</dbReference>
<dbReference type="NCBIfam" id="NF041259">
    <property type="entry name" value="mono_DmmA_fam"/>
    <property type="match status" value="1"/>
</dbReference>
<organism evidence="2 3">
    <name type="scientific">Gordonia terrae</name>
    <dbReference type="NCBI Taxonomy" id="2055"/>
    <lineage>
        <taxon>Bacteria</taxon>
        <taxon>Bacillati</taxon>
        <taxon>Actinomycetota</taxon>
        <taxon>Actinomycetes</taxon>
        <taxon>Mycobacteriales</taxon>
        <taxon>Gordoniaceae</taxon>
        <taxon>Gordonia</taxon>
    </lineage>
</organism>
<dbReference type="InterPro" id="IPR048037">
    <property type="entry name" value="DmmA-like_C"/>
</dbReference>
<evidence type="ECO:0000313" key="2">
    <source>
        <dbReference type="EMBL" id="PKZ65218.1"/>
    </source>
</evidence>
<dbReference type="Pfam" id="PF22289">
    <property type="entry name" value="DmmA-like_C"/>
    <property type="match status" value="1"/>
</dbReference>